<dbReference type="Pfam" id="PF00857">
    <property type="entry name" value="Isochorismatase"/>
    <property type="match status" value="1"/>
</dbReference>
<organism evidence="3 4">
    <name type="scientific">Microbacterium deminutum</name>
    <dbReference type="NCBI Taxonomy" id="344164"/>
    <lineage>
        <taxon>Bacteria</taxon>
        <taxon>Bacillati</taxon>
        <taxon>Actinomycetota</taxon>
        <taxon>Actinomycetes</taxon>
        <taxon>Micrococcales</taxon>
        <taxon>Microbacteriaceae</taxon>
        <taxon>Microbacterium</taxon>
    </lineage>
</organism>
<evidence type="ECO:0000256" key="1">
    <source>
        <dbReference type="ARBA" id="ARBA00022801"/>
    </source>
</evidence>
<dbReference type="Proteomes" id="UP001499933">
    <property type="component" value="Unassembled WGS sequence"/>
</dbReference>
<dbReference type="CDD" id="cd00431">
    <property type="entry name" value="cysteine_hydrolases"/>
    <property type="match status" value="1"/>
</dbReference>
<proteinExistence type="predicted"/>
<sequence length="141" mass="15141">MIREAYTPDDFPAAIRDEIVLVHPLMLGSANCEFHPDLLVDGDLSIVKKGFSAFAASELPALLDDRGWDTVVIGGLTTPICVTTTADGLSMAGTKVVILSDACASQPFDGVPGELAHNVALARFRYQFGQTLTTEEFLTRL</sequence>
<evidence type="ECO:0000259" key="2">
    <source>
        <dbReference type="Pfam" id="PF00857"/>
    </source>
</evidence>
<evidence type="ECO:0000313" key="3">
    <source>
        <dbReference type="EMBL" id="GAA1967923.1"/>
    </source>
</evidence>
<comment type="caution">
    <text evidence="3">The sequence shown here is derived from an EMBL/GenBank/DDBJ whole genome shotgun (WGS) entry which is preliminary data.</text>
</comment>
<keyword evidence="4" id="KW-1185">Reference proteome</keyword>
<dbReference type="SUPFAM" id="SSF52499">
    <property type="entry name" value="Isochorismatase-like hydrolases"/>
    <property type="match status" value="1"/>
</dbReference>
<dbReference type="InterPro" id="IPR000868">
    <property type="entry name" value="Isochorismatase-like_dom"/>
</dbReference>
<keyword evidence="1" id="KW-0378">Hydrolase</keyword>
<dbReference type="EMBL" id="BAAAOG010000009">
    <property type="protein sequence ID" value="GAA1967923.1"/>
    <property type="molecule type" value="Genomic_DNA"/>
</dbReference>
<gene>
    <name evidence="3" type="ORF">GCM10009776_33720</name>
</gene>
<dbReference type="InterPro" id="IPR050272">
    <property type="entry name" value="Isochorismatase-like_hydrls"/>
</dbReference>
<dbReference type="Gene3D" id="3.40.50.850">
    <property type="entry name" value="Isochorismatase-like"/>
    <property type="match status" value="1"/>
</dbReference>
<reference evidence="3 4" key="1">
    <citation type="journal article" date="2019" name="Int. J. Syst. Evol. Microbiol.">
        <title>The Global Catalogue of Microorganisms (GCM) 10K type strain sequencing project: providing services to taxonomists for standard genome sequencing and annotation.</title>
        <authorList>
            <consortium name="The Broad Institute Genomics Platform"/>
            <consortium name="The Broad Institute Genome Sequencing Center for Infectious Disease"/>
            <person name="Wu L."/>
            <person name="Ma J."/>
        </authorList>
    </citation>
    <scope>NUCLEOTIDE SEQUENCE [LARGE SCALE GENOMIC DNA]</scope>
    <source>
        <strain evidence="3 4">JCM 14901</strain>
    </source>
</reference>
<accession>A0ABN2RFN3</accession>
<protein>
    <recommendedName>
        <fullName evidence="2">Isochorismatase-like domain-containing protein</fullName>
    </recommendedName>
</protein>
<evidence type="ECO:0000313" key="4">
    <source>
        <dbReference type="Proteomes" id="UP001499933"/>
    </source>
</evidence>
<dbReference type="PANTHER" id="PTHR43540">
    <property type="entry name" value="PEROXYUREIDOACRYLATE/UREIDOACRYLATE AMIDOHYDROLASE-RELATED"/>
    <property type="match status" value="1"/>
</dbReference>
<feature type="domain" description="Isochorismatase-like" evidence="2">
    <location>
        <begin position="17"/>
        <end position="136"/>
    </location>
</feature>
<dbReference type="InterPro" id="IPR036380">
    <property type="entry name" value="Isochorismatase-like_sf"/>
</dbReference>
<name>A0ABN2RFN3_9MICO</name>